<dbReference type="InterPro" id="IPR025263">
    <property type="entry name" value="YhdP_central"/>
</dbReference>
<dbReference type="Proteomes" id="UP000016540">
    <property type="component" value="Unassembled WGS sequence"/>
</dbReference>
<proteinExistence type="predicted"/>
<organism evidence="3 4">
    <name type="scientific">Marinobacter lipolyticus SM19</name>
    <dbReference type="NCBI Taxonomy" id="1318628"/>
    <lineage>
        <taxon>Bacteria</taxon>
        <taxon>Pseudomonadati</taxon>
        <taxon>Pseudomonadota</taxon>
        <taxon>Gammaproteobacteria</taxon>
        <taxon>Pseudomonadales</taxon>
        <taxon>Marinobacteraceae</taxon>
        <taxon>Marinobacter</taxon>
    </lineage>
</organism>
<dbReference type="Pfam" id="PF13116">
    <property type="entry name" value="YhdP"/>
    <property type="match status" value="2"/>
</dbReference>
<dbReference type="OrthoDB" id="9762238at2"/>
<dbReference type="HOGENOM" id="CLU_003522_1_0_6"/>
<gene>
    <name evidence="3" type="ORF">MARLIPOL_01540</name>
</gene>
<protein>
    <recommendedName>
        <fullName evidence="2">YhdP central domain-containing protein</fullName>
    </recommendedName>
</protein>
<dbReference type="PANTHER" id="PTHR38690:SF1">
    <property type="entry name" value="PROTEASE"/>
    <property type="match status" value="1"/>
</dbReference>
<evidence type="ECO:0000259" key="2">
    <source>
        <dbReference type="Pfam" id="PF13116"/>
    </source>
</evidence>
<evidence type="ECO:0000256" key="1">
    <source>
        <dbReference type="SAM" id="Phobius"/>
    </source>
</evidence>
<dbReference type="eggNOG" id="COG3164">
    <property type="taxonomic scope" value="Bacteria"/>
</dbReference>
<keyword evidence="4" id="KW-1185">Reference proteome</keyword>
<keyword evidence="1" id="KW-0472">Membrane</keyword>
<evidence type="ECO:0000313" key="3">
    <source>
        <dbReference type="EMBL" id="EON93748.1"/>
    </source>
</evidence>
<dbReference type="STRING" id="1318628.MARLIPOL_01540"/>
<feature type="domain" description="YhdP central" evidence="2">
    <location>
        <begin position="881"/>
        <end position="1235"/>
    </location>
</feature>
<keyword evidence="1" id="KW-1133">Transmembrane helix</keyword>
<evidence type="ECO:0000313" key="4">
    <source>
        <dbReference type="Proteomes" id="UP000016540"/>
    </source>
</evidence>
<dbReference type="InterPro" id="IPR011836">
    <property type="entry name" value="YhdP"/>
</dbReference>
<keyword evidence="1" id="KW-0812">Transmembrane</keyword>
<feature type="domain" description="YhdP central" evidence="2">
    <location>
        <begin position="17"/>
        <end position="875"/>
    </location>
</feature>
<feature type="transmembrane region" description="Helical" evidence="1">
    <location>
        <begin position="21"/>
        <end position="42"/>
    </location>
</feature>
<dbReference type="PANTHER" id="PTHR38690">
    <property type="entry name" value="PROTEASE-RELATED"/>
    <property type="match status" value="1"/>
</dbReference>
<dbReference type="AlphaFoldDB" id="R8B551"/>
<name>R8B551_9GAMM</name>
<dbReference type="EMBL" id="ASAD01000004">
    <property type="protein sequence ID" value="EON93748.1"/>
    <property type="molecule type" value="Genomic_DNA"/>
</dbReference>
<reference evidence="3 4" key="1">
    <citation type="journal article" date="2013" name="Genome Announc.">
        <title>Draft Genome Sequence of the Moderately Halophilic Bacterium Marinobacter lipolyticus Strain SM19.</title>
        <authorList>
            <person name="Papke R.T."/>
            <person name="de la Haba R.R."/>
            <person name="Infante-Dominguez C."/>
            <person name="Perez D."/>
            <person name="Sanchez-Porro C."/>
            <person name="Lapierre P."/>
            <person name="Ventosa A."/>
        </authorList>
    </citation>
    <scope>NUCLEOTIDE SEQUENCE [LARGE SCALE GENOMIC DNA]</scope>
    <source>
        <strain evidence="3 4">SM19</strain>
    </source>
</reference>
<dbReference type="PATRIC" id="fig|1318628.3.peg.303"/>
<sequence length="1245" mass="137428">MSSMIDDQDPESTPVRLVSRLASLVWWLLLVALVLLALFVGIGRQLTQNIDSFRDDIEARLSQKLGHEIAIGSLSASWNWLDPSLDARNLVILSEDGRDVAASLQQLRIRLDTLSSLFRLRLVFADFEADSLDLTLNQTPRGKVTVEGADLPEPVTNDLKLWLDRAGAWLSEPRIRITRVNLGIRDNNDQVRYLDIPQLDMVYRRGLFMASGRAMQAGTTVQLASFSLLGQHFFQGDFNGQLYVDVNSGRLFDGLIDEYSWRNIRVEGFDLGGQAWLTFREGRLEQVTGTVETPYLQLGVGRESLAPLEGIRARFGWRRSETVLTEEEPVDLETLAGAGEFHLNDLQWTWDGDQVSPFDLRVRQRSGGIDVIADQVPLRPLRRLIASIELLPAVANRALDNYRPGGRLNDLRLRVPGPDGDGFKLSGVLDDVSVEAYRGAPEIQGLDGHLVVDHRGGYVEADSEQLTLGFPLLFRGSWPMRSLHTRVAWKLDGPITRVWSDGIRLDYGEQTELTGAFDLRLDREGEDNLSLRAGVRNGRADMLADFVPVRVVDPKLYDWLTTAITEADITEGVYYGHGLINRGAPKGSFVSSMRYRFDNAAVRYDERWPAVENGRGEVFIHNGLTRVELEQGNTGQLQLEPSQVWVEPVGGSVRLAVDASAEVPGSAVAYWLDNSPLGDMAGTAGRSVRFGGDYRLDLDLEMPLNGDGEPVVEARVATENGEVAYPEADLVWDQVSGQVDFSTTSGFSGEPLQAMFLNDPVTVSLSRKGNDGGMTIQQRGQVSLPQIFARAGLENDVSLGMNGVTDYIATLDVSPDIASTVTIRSTLQGVSVNWPEPLAKTSDEETVITAVIDPAREDGLGIDLDWENRLSLSLLKKSGGFDLDIHRLWLGRQLLTNIEVAASDHGDQWVLGTRSERAVGRVVLPDNDETIIADFQSLHLTRDGEKTDDQRALLTVDEQLEAFRALEIGKWPDIDISISQLRLNDDDLGRWSFLLRPEPFRLKVEEIEGQLDSLKLTGDMTWSIAGDREMTRFAGDIQGGTLGDLGNLFDAEIPLRNKKTSIQLDLDWPGRPNEFGLEALSGSVSMRLDDGVILERNNSAQLFRVFNLLNADTLWRRLQLDFSDLYEAGVAFDAISGKAVITEGLLSWDPELQVVGPSGAFKLSGTTDMAEETLDMRLVVVLPLTQNLPLAALLMGAGAPIGGALFVLDKVLGDPLSKLTSATYSVTGSWDNPAVDLRRVFDTGE</sequence>
<accession>R8B551</accession>
<comment type="caution">
    <text evidence="3">The sequence shown here is derived from an EMBL/GenBank/DDBJ whole genome shotgun (WGS) entry which is preliminary data.</text>
</comment>